<gene>
    <name evidence="3" type="ORF">K435DRAFT_607039</name>
</gene>
<dbReference type="SUPFAM" id="SSF81383">
    <property type="entry name" value="F-box domain"/>
    <property type="match status" value="1"/>
</dbReference>
<feature type="domain" description="F-box" evidence="2">
    <location>
        <begin position="47"/>
        <end position="105"/>
    </location>
</feature>
<keyword evidence="1" id="KW-0175">Coiled coil</keyword>
<feature type="non-terminal residue" evidence="3">
    <location>
        <position position="162"/>
    </location>
</feature>
<organism evidence="3 4">
    <name type="scientific">Dendrothele bispora (strain CBS 962.96)</name>
    <dbReference type="NCBI Taxonomy" id="1314807"/>
    <lineage>
        <taxon>Eukaryota</taxon>
        <taxon>Fungi</taxon>
        <taxon>Dikarya</taxon>
        <taxon>Basidiomycota</taxon>
        <taxon>Agaricomycotina</taxon>
        <taxon>Agaricomycetes</taxon>
        <taxon>Agaricomycetidae</taxon>
        <taxon>Agaricales</taxon>
        <taxon>Agaricales incertae sedis</taxon>
        <taxon>Dendrothele</taxon>
    </lineage>
</organism>
<dbReference type="InterPro" id="IPR036047">
    <property type="entry name" value="F-box-like_dom_sf"/>
</dbReference>
<proteinExistence type="predicted"/>
<keyword evidence="4" id="KW-1185">Reference proteome</keyword>
<protein>
    <recommendedName>
        <fullName evidence="2">F-box domain-containing protein</fullName>
    </recommendedName>
</protein>
<dbReference type="AlphaFoldDB" id="A0A4S8L3S6"/>
<reference evidence="3 4" key="1">
    <citation type="journal article" date="2019" name="Nat. Ecol. Evol.">
        <title>Megaphylogeny resolves global patterns of mushroom evolution.</title>
        <authorList>
            <person name="Varga T."/>
            <person name="Krizsan K."/>
            <person name="Foldi C."/>
            <person name="Dima B."/>
            <person name="Sanchez-Garcia M."/>
            <person name="Sanchez-Ramirez S."/>
            <person name="Szollosi G.J."/>
            <person name="Szarkandi J.G."/>
            <person name="Papp V."/>
            <person name="Albert L."/>
            <person name="Andreopoulos W."/>
            <person name="Angelini C."/>
            <person name="Antonin V."/>
            <person name="Barry K.W."/>
            <person name="Bougher N.L."/>
            <person name="Buchanan P."/>
            <person name="Buyck B."/>
            <person name="Bense V."/>
            <person name="Catcheside P."/>
            <person name="Chovatia M."/>
            <person name="Cooper J."/>
            <person name="Damon W."/>
            <person name="Desjardin D."/>
            <person name="Finy P."/>
            <person name="Geml J."/>
            <person name="Haridas S."/>
            <person name="Hughes K."/>
            <person name="Justo A."/>
            <person name="Karasinski D."/>
            <person name="Kautmanova I."/>
            <person name="Kiss B."/>
            <person name="Kocsube S."/>
            <person name="Kotiranta H."/>
            <person name="LaButti K.M."/>
            <person name="Lechner B.E."/>
            <person name="Liimatainen K."/>
            <person name="Lipzen A."/>
            <person name="Lukacs Z."/>
            <person name="Mihaltcheva S."/>
            <person name="Morgado L.N."/>
            <person name="Niskanen T."/>
            <person name="Noordeloos M.E."/>
            <person name="Ohm R.A."/>
            <person name="Ortiz-Santana B."/>
            <person name="Ovrebo C."/>
            <person name="Racz N."/>
            <person name="Riley R."/>
            <person name="Savchenko A."/>
            <person name="Shiryaev A."/>
            <person name="Soop K."/>
            <person name="Spirin V."/>
            <person name="Szebenyi C."/>
            <person name="Tomsovsky M."/>
            <person name="Tulloss R.E."/>
            <person name="Uehling J."/>
            <person name="Grigoriev I.V."/>
            <person name="Vagvolgyi C."/>
            <person name="Papp T."/>
            <person name="Martin F.M."/>
            <person name="Miettinen O."/>
            <person name="Hibbett D.S."/>
            <person name="Nagy L.G."/>
        </authorList>
    </citation>
    <scope>NUCLEOTIDE SEQUENCE [LARGE SCALE GENOMIC DNA]</scope>
    <source>
        <strain evidence="3 4">CBS 962.96</strain>
    </source>
</reference>
<name>A0A4S8L3S6_DENBC</name>
<feature type="non-terminal residue" evidence="3">
    <location>
        <position position="1"/>
    </location>
</feature>
<dbReference type="PROSITE" id="PS50181">
    <property type="entry name" value="FBOX"/>
    <property type="match status" value="1"/>
</dbReference>
<evidence type="ECO:0000259" key="2">
    <source>
        <dbReference type="PROSITE" id="PS50181"/>
    </source>
</evidence>
<evidence type="ECO:0000313" key="3">
    <source>
        <dbReference type="EMBL" id="THU82943.1"/>
    </source>
</evidence>
<dbReference type="Proteomes" id="UP000297245">
    <property type="component" value="Unassembled WGS sequence"/>
</dbReference>
<evidence type="ECO:0000313" key="4">
    <source>
        <dbReference type="Proteomes" id="UP000297245"/>
    </source>
</evidence>
<accession>A0A4S8L3S6</accession>
<dbReference type="OrthoDB" id="2269034at2759"/>
<dbReference type="InterPro" id="IPR001810">
    <property type="entry name" value="F-box_dom"/>
</dbReference>
<feature type="coiled-coil region" evidence="1">
    <location>
        <begin position="5"/>
        <end position="32"/>
    </location>
</feature>
<evidence type="ECO:0000256" key="1">
    <source>
        <dbReference type="SAM" id="Coils"/>
    </source>
</evidence>
<dbReference type="Pfam" id="PF12937">
    <property type="entry name" value="F-box-like"/>
    <property type="match status" value="1"/>
</dbReference>
<dbReference type="EMBL" id="ML179697">
    <property type="protein sequence ID" value="THU82943.1"/>
    <property type="molecule type" value="Genomic_DNA"/>
</dbReference>
<sequence length="162" mass="18535">VLQSLHDAEMEAKCCQDEIDRLQARLITLRIKQHRAYQRIDHLRSLLAPIRRLPPEILGRVFSFCSPRSGIDRSGKIHCPVVRLSQVCAAWRKIAQETPSLWSSLSIHLQAQPMTYAIQRMLELHLELSKQHPLFLDLTLTQGAEGAVGVLKSLVQHCSRWE</sequence>
<dbReference type="Gene3D" id="1.20.1280.50">
    <property type="match status" value="1"/>
</dbReference>